<evidence type="ECO:0000313" key="3">
    <source>
        <dbReference type="Proteomes" id="UP001165065"/>
    </source>
</evidence>
<dbReference type="CDD" id="cd00143">
    <property type="entry name" value="PP2Cc"/>
    <property type="match status" value="1"/>
</dbReference>
<accession>A0A9W7GQF4</accession>
<gene>
    <name evidence="2" type="ORF">TrCOL_g8064</name>
</gene>
<reference evidence="3" key="1">
    <citation type="journal article" date="2023" name="Commun. Biol.">
        <title>Genome analysis of Parmales, the sister group of diatoms, reveals the evolutionary specialization of diatoms from phago-mixotrophs to photoautotrophs.</title>
        <authorList>
            <person name="Ban H."/>
            <person name="Sato S."/>
            <person name="Yoshikawa S."/>
            <person name="Yamada K."/>
            <person name="Nakamura Y."/>
            <person name="Ichinomiya M."/>
            <person name="Sato N."/>
            <person name="Blanc-Mathieu R."/>
            <person name="Endo H."/>
            <person name="Kuwata A."/>
            <person name="Ogata H."/>
        </authorList>
    </citation>
    <scope>NUCLEOTIDE SEQUENCE [LARGE SCALE GENOMIC DNA]</scope>
</reference>
<dbReference type="GO" id="GO:0004722">
    <property type="term" value="F:protein serine/threonine phosphatase activity"/>
    <property type="evidence" value="ECO:0007669"/>
    <property type="project" value="InterPro"/>
</dbReference>
<comment type="caution">
    <text evidence="2">The sequence shown here is derived from an EMBL/GenBank/DDBJ whole genome shotgun (WGS) entry which is preliminary data.</text>
</comment>
<feature type="domain" description="PPM-type phosphatase" evidence="1">
    <location>
        <begin position="29"/>
        <end position="299"/>
    </location>
</feature>
<dbReference type="InterPro" id="IPR036457">
    <property type="entry name" value="PPM-type-like_dom_sf"/>
</dbReference>
<dbReference type="SMART" id="SM00331">
    <property type="entry name" value="PP2C_SIG"/>
    <property type="match status" value="1"/>
</dbReference>
<keyword evidence="3" id="KW-1185">Reference proteome</keyword>
<dbReference type="Pfam" id="PF00481">
    <property type="entry name" value="PP2C"/>
    <property type="match status" value="1"/>
</dbReference>
<dbReference type="InterPro" id="IPR001932">
    <property type="entry name" value="PPM-type_phosphatase-like_dom"/>
</dbReference>
<name>A0A9W7GQF4_9STRA</name>
<organism evidence="2 3">
    <name type="scientific">Triparma columacea</name>
    <dbReference type="NCBI Taxonomy" id="722753"/>
    <lineage>
        <taxon>Eukaryota</taxon>
        <taxon>Sar</taxon>
        <taxon>Stramenopiles</taxon>
        <taxon>Ochrophyta</taxon>
        <taxon>Bolidophyceae</taxon>
        <taxon>Parmales</taxon>
        <taxon>Triparmaceae</taxon>
        <taxon>Triparma</taxon>
    </lineage>
</organism>
<dbReference type="SUPFAM" id="SSF81606">
    <property type="entry name" value="PP2C-like"/>
    <property type="match status" value="1"/>
</dbReference>
<protein>
    <recommendedName>
        <fullName evidence="1">PPM-type phosphatase domain-containing protein</fullName>
    </recommendedName>
</protein>
<evidence type="ECO:0000259" key="1">
    <source>
        <dbReference type="PROSITE" id="PS51746"/>
    </source>
</evidence>
<dbReference type="PANTHER" id="PTHR47992">
    <property type="entry name" value="PROTEIN PHOSPHATASE"/>
    <property type="match status" value="1"/>
</dbReference>
<dbReference type="EMBL" id="BRYA01000438">
    <property type="protein sequence ID" value="GMI48833.1"/>
    <property type="molecule type" value="Genomic_DNA"/>
</dbReference>
<dbReference type="Gene3D" id="3.60.40.10">
    <property type="entry name" value="PPM-type phosphatase domain"/>
    <property type="match status" value="1"/>
</dbReference>
<dbReference type="OrthoDB" id="10264738at2759"/>
<evidence type="ECO:0000313" key="2">
    <source>
        <dbReference type="EMBL" id="GMI48833.1"/>
    </source>
</evidence>
<dbReference type="Proteomes" id="UP001165065">
    <property type="component" value="Unassembled WGS sequence"/>
</dbReference>
<dbReference type="PROSITE" id="PS51746">
    <property type="entry name" value="PPM_2"/>
    <property type="match status" value="1"/>
</dbReference>
<dbReference type="AlphaFoldDB" id="A0A9W7GQF4"/>
<dbReference type="InterPro" id="IPR015655">
    <property type="entry name" value="PP2C"/>
</dbReference>
<dbReference type="SMART" id="SM00332">
    <property type="entry name" value="PP2Cc"/>
    <property type="match status" value="1"/>
</dbReference>
<proteinExistence type="predicted"/>
<sequence length="320" mass="35455">MSHLLPEPVTIVETSRGEAQCPGSKLFYAYGHASMQGLRKTMEDTHVVEMNIGNKDNHLIMVCDGHGGQLAAKKVAEFMPKHIKETYDFDTSMFSKERRKTYAEAMFDSFLAVDRKLLEIECFSDMTDSSGTTVNAALVSDKEIVCANAGDTRCVVSCEKKAKDISQDHKPNRLDEVKRIERAGGHVARGRVNGLHGVSRSLGDFAYKNGGKATDPNDQIVTCRPDVCVYSTSLGKDEFVLICCDGIWDVMGSQEAVDFVHETMDLPEVDTLDKCMTMLVQKCLEKGSQDNMTAAIIALPGYCRKYNYFRKKSSGICTIN</sequence>